<dbReference type="Gene3D" id="3.60.10.10">
    <property type="entry name" value="Endonuclease/exonuclease/phosphatase"/>
    <property type="match status" value="1"/>
</dbReference>
<keyword evidence="1" id="KW-1133">Transmembrane helix</keyword>
<reference evidence="3 4" key="1">
    <citation type="submission" date="2016-10" db="EMBL/GenBank/DDBJ databases">
        <authorList>
            <person name="de Groot N.N."/>
        </authorList>
    </citation>
    <scope>NUCLEOTIDE SEQUENCE [LARGE SCALE GENOMIC DNA]</scope>
    <source>
        <strain evidence="3 4">CGMCC 1.5382</strain>
    </source>
</reference>
<dbReference type="STRING" id="386301.SAMN05216282_1142"/>
<dbReference type="AlphaFoldDB" id="A0A1G9EXI0"/>
<evidence type="ECO:0000313" key="4">
    <source>
        <dbReference type="Proteomes" id="UP000198701"/>
    </source>
</evidence>
<name>A0A1G9EXI0_9MICO</name>
<proteinExistence type="predicted"/>
<organism evidence="3 4">
    <name type="scientific">Cryobacterium psychrotolerans</name>
    <dbReference type="NCBI Taxonomy" id="386301"/>
    <lineage>
        <taxon>Bacteria</taxon>
        <taxon>Bacillati</taxon>
        <taxon>Actinomycetota</taxon>
        <taxon>Actinomycetes</taxon>
        <taxon>Micrococcales</taxon>
        <taxon>Microbacteriaceae</taxon>
        <taxon>Cryobacterium</taxon>
    </lineage>
</organism>
<dbReference type="OrthoDB" id="2340043at2"/>
<feature type="domain" description="Endonuclease/exonuclease/phosphatase" evidence="2">
    <location>
        <begin position="120"/>
        <end position="342"/>
    </location>
</feature>
<protein>
    <submittedName>
        <fullName evidence="3">Uncharacterized conserved protein YafD, endonuclease/exonuclease/phosphatase (EEP) superfamily</fullName>
    </submittedName>
</protein>
<evidence type="ECO:0000259" key="2">
    <source>
        <dbReference type="Pfam" id="PF03372"/>
    </source>
</evidence>
<accession>A0A1G9EXI0</accession>
<keyword evidence="3" id="KW-0378">Hydrolase</keyword>
<dbReference type="GO" id="GO:0004519">
    <property type="term" value="F:endonuclease activity"/>
    <property type="evidence" value="ECO:0007669"/>
    <property type="project" value="UniProtKB-KW"/>
</dbReference>
<keyword evidence="3" id="KW-0255">Endonuclease</keyword>
<keyword evidence="1" id="KW-0812">Transmembrane</keyword>
<keyword evidence="3" id="KW-0269">Exonuclease</keyword>
<dbReference type="Pfam" id="PF03372">
    <property type="entry name" value="Exo_endo_phos"/>
    <property type="match status" value="1"/>
</dbReference>
<dbReference type="InterPro" id="IPR005135">
    <property type="entry name" value="Endo/exonuclease/phosphatase"/>
</dbReference>
<keyword evidence="1" id="KW-0472">Membrane</keyword>
<keyword evidence="4" id="KW-1185">Reference proteome</keyword>
<feature type="transmembrane region" description="Helical" evidence="1">
    <location>
        <begin position="39"/>
        <end position="62"/>
    </location>
</feature>
<dbReference type="Proteomes" id="UP000198701">
    <property type="component" value="Unassembled WGS sequence"/>
</dbReference>
<dbReference type="InterPro" id="IPR036691">
    <property type="entry name" value="Endo/exonu/phosph_ase_sf"/>
</dbReference>
<feature type="transmembrane region" description="Helical" evidence="1">
    <location>
        <begin position="68"/>
        <end position="88"/>
    </location>
</feature>
<feature type="transmembrane region" description="Helical" evidence="1">
    <location>
        <begin position="6"/>
        <end position="27"/>
    </location>
</feature>
<dbReference type="RefSeq" id="WP_092324109.1">
    <property type="nucleotide sequence ID" value="NZ_FNFU01000014.1"/>
</dbReference>
<evidence type="ECO:0000256" key="1">
    <source>
        <dbReference type="SAM" id="Phobius"/>
    </source>
</evidence>
<dbReference type="GO" id="GO:0004527">
    <property type="term" value="F:exonuclease activity"/>
    <property type="evidence" value="ECO:0007669"/>
    <property type="project" value="UniProtKB-KW"/>
</dbReference>
<dbReference type="SUPFAM" id="SSF56219">
    <property type="entry name" value="DNase I-like"/>
    <property type="match status" value="1"/>
</dbReference>
<keyword evidence="3" id="KW-0540">Nuclease</keyword>
<dbReference type="EMBL" id="FNFU01000014">
    <property type="protein sequence ID" value="SDK80849.1"/>
    <property type="molecule type" value="Genomic_DNA"/>
</dbReference>
<evidence type="ECO:0000313" key="3">
    <source>
        <dbReference type="EMBL" id="SDK80849.1"/>
    </source>
</evidence>
<sequence length="353" mass="36496">MPTRFLSALIVIGASVALLILSWPQFFGLQNTWIIAHAVSLRGLMLVGAAALVVVLLLIMLFRPLRALAGLLVAALLVFGVANLAIVASRGIGPDAAVPAAAETRSPAEEAGTAQRVTVLSWNTLGDAPGAEEIAKLALEQDADILTLPETTEKTGVAIAEAMRVSGRPMWVHTVAFDLVSKARSTTLLISPELGDYEVTSAAGSGPPGNTNVLPTVVAAPTDGKGPTVIAVHAVSPIQFEMSNWRSDLDWLATQCTGDDIIMAGDFNATIDHMAGRAPVDSAVLGDCRDAALSAGSAAVGTWPASAPKLLGSPIDHVLTTPNWQVDSMSVIGSRDASGSDHRPIVATLSLAP</sequence>
<gene>
    <name evidence="3" type="ORF">SAMN05216282_1142</name>
</gene>